<comment type="caution">
    <text evidence="2">The sequence shown here is derived from an EMBL/GenBank/DDBJ whole genome shotgun (WGS) entry which is preliminary data.</text>
</comment>
<evidence type="ECO:0000256" key="1">
    <source>
        <dbReference type="SAM" id="MobiDB-lite"/>
    </source>
</evidence>
<dbReference type="EMBL" id="VDEP01000001">
    <property type="protein sequence ID" value="KAA1138831.1"/>
    <property type="molecule type" value="Genomic_DNA"/>
</dbReference>
<gene>
    <name evidence="2" type="ORF">PGTUg99_018201</name>
</gene>
<reference evidence="2 3" key="1">
    <citation type="submission" date="2019-05" db="EMBL/GenBank/DDBJ databases">
        <title>Emergence of the Ug99 lineage of the wheat stem rust pathogen through somatic hybridization.</title>
        <authorList>
            <person name="Li F."/>
            <person name="Upadhyaya N.M."/>
            <person name="Sperschneider J."/>
            <person name="Matny O."/>
            <person name="Nguyen-Phuc H."/>
            <person name="Mago R."/>
            <person name="Raley C."/>
            <person name="Miller M.E."/>
            <person name="Silverstein K.A.T."/>
            <person name="Henningsen E."/>
            <person name="Hirsch C.D."/>
            <person name="Visser B."/>
            <person name="Pretorius Z.A."/>
            <person name="Steffenson B.J."/>
            <person name="Schwessinger B."/>
            <person name="Dodds P.N."/>
            <person name="Figueroa M."/>
        </authorList>
    </citation>
    <scope>NUCLEOTIDE SEQUENCE [LARGE SCALE GENOMIC DNA]</scope>
    <source>
        <strain evidence="2 3">Ug99</strain>
    </source>
</reference>
<feature type="region of interest" description="Disordered" evidence="1">
    <location>
        <begin position="96"/>
        <end position="125"/>
    </location>
</feature>
<dbReference type="AlphaFoldDB" id="A0A5B0SLK4"/>
<evidence type="ECO:0000313" key="3">
    <source>
        <dbReference type="Proteomes" id="UP000325313"/>
    </source>
</evidence>
<dbReference type="Proteomes" id="UP000325313">
    <property type="component" value="Unassembled WGS sequence"/>
</dbReference>
<organism evidence="2 3">
    <name type="scientific">Puccinia graminis f. sp. tritici</name>
    <dbReference type="NCBI Taxonomy" id="56615"/>
    <lineage>
        <taxon>Eukaryota</taxon>
        <taxon>Fungi</taxon>
        <taxon>Dikarya</taxon>
        <taxon>Basidiomycota</taxon>
        <taxon>Pucciniomycotina</taxon>
        <taxon>Pucciniomycetes</taxon>
        <taxon>Pucciniales</taxon>
        <taxon>Pucciniaceae</taxon>
        <taxon>Puccinia</taxon>
    </lineage>
</organism>
<protein>
    <submittedName>
        <fullName evidence="2">Uncharacterized protein</fullName>
    </submittedName>
</protein>
<name>A0A5B0SLK4_PUCGR</name>
<evidence type="ECO:0000313" key="2">
    <source>
        <dbReference type="EMBL" id="KAA1138831.1"/>
    </source>
</evidence>
<proteinExistence type="predicted"/>
<sequence length="200" mass="22455">MAPNNHNDSWTNLDGWSKSIEMDDIDSSGSSLDCSWSQAQTPTQANFSCNPALDRLRHNPANGFLKVIAEVFANCNSDGTRLDSFEKSLNSVVNSAPKPSNSWSLVMKKNNPVNPQSNAARPPPSNRVLNKFKPGFFVIQKSIPDSRPFFKCRLLRSLQKSEIFLRTLKLKQMMVHPSLSKVLPVYHRENLNFLPNLGLL</sequence>
<accession>A0A5B0SLK4</accession>